<organism evidence="1 2">
    <name type="scientific">Desertifilum tharense IPPAS B-1220</name>
    <dbReference type="NCBI Taxonomy" id="1781255"/>
    <lineage>
        <taxon>Bacteria</taxon>
        <taxon>Bacillati</taxon>
        <taxon>Cyanobacteriota</taxon>
        <taxon>Cyanophyceae</taxon>
        <taxon>Desertifilales</taxon>
        <taxon>Desertifilaceae</taxon>
        <taxon>Desertifilum</taxon>
    </lineage>
</organism>
<proteinExistence type="predicted"/>
<sequence length="88" mass="9623">MFASGTAQIESRAQLGELMRYLNQLYQELETGDRIPKGSLLAVGVISPDQMAQTLAAAEGRLHWAMDNCDNQLVLFGSETEIEAITPP</sequence>
<dbReference type="EMBL" id="CP182909">
    <property type="protein sequence ID" value="XPM63494.1"/>
    <property type="molecule type" value="Genomic_DNA"/>
</dbReference>
<protein>
    <submittedName>
        <fullName evidence="1">Uncharacterized protein</fullName>
    </submittedName>
</protein>
<name>A0ACD5GS72_9CYAN</name>
<dbReference type="Proteomes" id="UP000095472">
    <property type="component" value="Chromosome"/>
</dbReference>
<evidence type="ECO:0000313" key="2">
    <source>
        <dbReference type="Proteomes" id="UP000095472"/>
    </source>
</evidence>
<keyword evidence="2" id="KW-1185">Reference proteome</keyword>
<evidence type="ECO:0000313" key="1">
    <source>
        <dbReference type="EMBL" id="XPM63494.1"/>
    </source>
</evidence>
<reference evidence="1 2" key="1">
    <citation type="journal article" date="2016" name="Genome Announc.">
        <title>Draft Genome Sequence of the Thermotolerant Cyanobacterium Desertifilum sp. IPPAS B-1220.</title>
        <authorList>
            <person name="Mironov K.S."/>
            <person name="Sinetova M.A."/>
            <person name="Bolatkhan K."/>
            <person name="Zayadan B.K."/>
            <person name="Ustinova V.V."/>
            <person name="Kupriyanova E.V."/>
            <person name="Skrypnik A.N."/>
            <person name="Gogoleva N.E."/>
            <person name="Gogolev Y.V."/>
            <person name="Los D.A."/>
        </authorList>
    </citation>
    <scope>NUCLEOTIDE SEQUENCE [LARGE SCALE GENOMIC DNA]</scope>
    <source>
        <strain evidence="1 2">IPPAS B-1220</strain>
    </source>
</reference>
<gene>
    <name evidence="1" type="ORF">BH720_030045</name>
</gene>
<accession>A0ACD5GS72</accession>